<reference evidence="1 2" key="1">
    <citation type="submission" date="2018-06" db="EMBL/GenBank/DDBJ databases">
        <authorList>
            <consortium name="Pathogen Informatics"/>
            <person name="Doyle S."/>
        </authorList>
    </citation>
    <scope>NUCLEOTIDE SEQUENCE [LARGE SCALE GENOMIC DNA]</scope>
    <source>
        <strain evidence="1 2">NCTC10526</strain>
    </source>
</reference>
<dbReference type="Proteomes" id="UP000254123">
    <property type="component" value="Unassembled WGS sequence"/>
</dbReference>
<dbReference type="AlphaFoldDB" id="A0A379LRK0"/>
<proteinExistence type="predicted"/>
<name>A0A379LRK0_9GAMM</name>
<dbReference type="EMBL" id="UGVC01000001">
    <property type="protein sequence ID" value="SUD92344.1"/>
    <property type="molecule type" value="Genomic_DNA"/>
</dbReference>
<sequence>MTDKPKFVLKLSGINLDRIKAGDIGRLLNDFCKLLDDDFLFFEAIYPGSAVLKVSTEPEYYDEKLDKLNSNITRQAPALEDINKVLRGYSKTNKEIKASILASRTAVNDKDMELIHQIDYCKPITNTFKQNETLIGKLIKPAHGKDDTDHFTILLANNIYLSIAVSKEMSLSLAQHLESLWCFDTLIKFTGIAKYKIKNKYDINLVDFKATSYEIIDNKTTGKAWMTAFIEQGDSGWQALDDPISVWLEERH</sequence>
<organism evidence="1 2">
    <name type="scientific">Psychrobacter phenylpyruvicus</name>
    <dbReference type="NCBI Taxonomy" id="29432"/>
    <lineage>
        <taxon>Bacteria</taxon>
        <taxon>Pseudomonadati</taxon>
        <taxon>Pseudomonadota</taxon>
        <taxon>Gammaproteobacteria</taxon>
        <taxon>Moraxellales</taxon>
        <taxon>Moraxellaceae</taxon>
        <taxon>Psychrobacter</taxon>
    </lineage>
</organism>
<dbReference type="RefSeq" id="WP_028859966.1">
    <property type="nucleotide sequence ID" value="NZ_CAJHAQ010000001.1"/>
</dbReference>
<keyword evidence="2" id="KW-1185">Reference proteome</keyword>
<evidence type="ECO:0000313" key="2">
    <source>
        <dbReference type="Proteomes" id="UP000254123"/>
    </source>
</evidence>
<evidence type="ECO:0000313" key="1">
    <source>
        <dbReference type="EMBL" id="SUD92344.1"/>
    </source>
</evidence>
<accession>A0A379LRK0</accession>
<gene>
    <name evidence="1" type="ORF">NCTC10526_02741</name>
</gene>
<protein>
    <submittedName>
        <fullName evidence="1">Uncharacterized protein</fullName>
    </submittedName>
</protein>